<evidence type="ECO:0000256" key="1">
    <source>
        <dbReference type="SAM" id="SignalP"/>
    </source>
</evidence>
<dbReference type="OrthoDB" id="262615at2"/>
<protein>
    <recommendedName>
        <fullName evidence="8">Concanavalin A-like lectin/glucanases superfamily protein</fullName>
    </recommendedName>
</protein>
<dbReference type="InterPro" id="IPR048330">
    <property type="entry name" value="PcRGLX/YetA_2nd"/>
</dbReference>
<proteinExistence type="predicted"/>
<dbReference type="Pfam" id="PF21345">
    <property type="entry name" value="PcRGLX_2nd"/>
    <property type="match status" value="1"/>
</dbReference>
<evidence type="ECO:0000259" key="4">
    <source>
        <dbReference type="Pfam" id="PF21345"/>
    </source>
</evidence>
<feature type="signal peptide" evidence="1">
    <location>
        <begin position="1"/>
        <end position="20"/>
    </location>
</feature>
<feature type="domain" description="PcRGLX/YetA-like N-terminal RIFT barrel" evidence="2">
    <location>
        <begin position="240"/>
        <end position="311"/>
    </location>
</feature>
<feature type="chain" id="PRO_5010314723" description="Concanavalin A-like lectin/glucanases superfamily protein" evidence="1">
    <location>
        <begin position="21"/>
        <end position="1043"/>
    </location>
</feature>
<dbReference type="Pfam" id="PF19763">
    <property type="entry name" value="DUF6250"/>
    <property type="match status" value="1"/>
</dbReference>
<dbReference type="InterPro" id="IPR048331">
    <property type="entry name" value="PcRGLX/YetA_3rd"/>
</dbReference>
<gene>
    <name evidence="6" type="ORF">SAMN05216462_2030</name>
</gene>
<dbReference type="InterPro" id="IPR048329">
    <property type="entry name" value="PcRGLX_1st"/>
</dbReference>
<dbReference type="RefSeq" id="WP_074761399.1">
    <property type="nucleotide sequence ID" value="NZ_FNRF01000003.1"/>
</dbReference>
<evidence type="ECO:0000259" key="3">
    <source>
        <dbReference type="Pfam" id="PF19763"/>
    </source>
</evidence>
<feature type="domain" description="PcRGLX/YetA-like central beta-sandwich" evidence="4">
    <location>
        <begin position="326"/>
        <end position="663"/>
    </location>
</feature>
<reference evidence="6 7" key="1">
    <citation type="submission" date="2016-10" db="EMBL/GenBank/DDBJ databases">
        <authorList>
            <person name="de Groot N.N."/>
        </authorList>
    </citation>
    <scope>NUCLEOTIDE SEQUENCE [LARGE SCALE GENOMIC DNA]</scope>
    <source>
        <strain evidence="6 7">D31d</strain>
    </source>
</reference>
<organism evidence="6 7">
    <name type="scientific">Xylanibacter ruminicola</name>
    <name type="common">Prevotella ruminicola</name>
    <dbReference type="NCBI Taxonomy" id="839"/>
    <lineage>
        <taxon>Bacteria</taxon>
        <taxon>Pseudomonadati</taxon>
        <taxon>Bacteroidota</taxon>
        <taxon>Bacteroidia</taxon>
        <taxon>Bacteroidales</taxon>
        <taxon>Prevotellaceae</taxon>
        <taxon>Xylanibacter</taxon>
    </lineage>
</organism>
<evidence type="ECO:0000313" key="6">
    <source>
        <dbReference type="EMBL" id="SEA61327.1"/>
    </source>
</evidence>
<dbReference type="InterPro" id="IPR045793">
    <property type="entry name" value="PcRGLX/YetA-like"/>
</dbReference>
<dbReference type="PANTHER" id="PTHR40081">
    <property type="entry name" value="CONCANAVALIN A-LIKE LECTIN/GLUCANASE"/>
    <property type="match status" value="1"/>
</dbReference>
<evidence type="ECO:0000259" key="2">
    <source>
        <dbReference type="Pfam" id="PF19501"/>
    </source>
</evidence>
<dbReference type="EMBL" id="FNRF01000003">
    <property type="protein sequence ID" value="SEA61327.1"/>
    <property type="molecule type" value="Genomic_DNA"/>
</dbReference>
<feature type="domain" description="DUF6250" evidence="3">
    <location>
        <begin position="53"/>
        <end position="225"/>
    </location>
</feature>
<dbReference type="Gene3D" id="2.60.120.200">
    <property type="match status" value="1"/>
</dbReference>
<dbReference type="PANTHER" id="PTHR40081:SF1">
    <property type="entry name" value="TAT PATHWAY SIGNAL SEQUENCE DOMAIN PROTEIN"/>
    <property type="match status" value="1"/>
</dbReference>
<sequence length="1043" mass="119212">MIKKETILFLLMIAGLTAHAQSGLNKQQFAKYWKIESEAADYQLHFKGDTCEILSPKGLTLWRKEKMTIGTTVEYDACVMDEGKAGDRLSDMNSFWMASDPHANDLWKRATWRSGIFTRCYSLQMYYLGYGGNHNTTTRFRRYNGDEAGIDDAAKRPAILKEYTDKQHLLKPNHWYHIKIESTTTGRTRFYIDGECIVDYLDPQPLHEGWFGFRTTLSRTRITHFKSYPTPAYSYATTGVPLHWIGQKPQAAIPVSFGVPFAQGELKDVSALALSNNTPIDAWVNARWPDGSIKWAGVSAVIRQGENYTIESGKKPRKSGQTMIASNDNQHIVVNTGRLMVSIPKNGNHIIDSLCLEGKKIGGAAKLIATTNDATFCSQLTKVGVERTGAVCTVVKLEGKHASANNRSWLPFTLRLYFYTGSEQVHMVHTFIYDGEAEKDMIRSIGVQFDVPMREATYNRHIAFATENGIWTEPVQPLDGRRILTINGDKKRNLQAEQMAGMRIPEADAFDANNAFLLDHWAQWDSYRLSQLTDNAWSIRKRATAESPWIGTLTGSRATGYAFVGDVSGGLGVCLKDFWQSYPSTIQINKARSSEAELTMWLWSPEAETMNLCHYDTIAHDLQASYEDVQAGMSTPYGIARTSTITLMTYDSYPGKETLSQSAQALAANYRLLPTPEYLHQKRAFGIWSLPKDTTDKVEQRLDSYIKAYLGYIERYKWYGFWNYGDIMHTYDDERQEWRYDVGGFAWDNTELATPMWLWYNFLRTGRQDIWRMAEAMTRHCSEVDTYHIGPFAPLGSRHNVTHWGCGAKEARISQAAFNRFYYYLTTDERTGDLMREQKDADTLLYHLDPMRLAEPRSQYPCNAPARLRIGPDWLAYAGNWLTEWERFGDTKYREKILTGLRSIAELPDGIFTGNLAKGYDPATGRITYDGAPKVRSTNHLMTIMGGFEVMNELLPLTREEKFAHTWKDFARRYKQMSHDIRHSNFPVRRLEAYAAWQDRDPQRTATVWEALWKHGDSTSNTNDAALWSLDAIYMQEVLQHNK</sequence>
<evidence type="ECO:0008006" key="8">
    <source>
        <dbReference type="Google" id="ProtNLM"/>
    </source>
</evidence>
<feature type="domain" description="PcRGLX/YetA-like C-terminal alpha/alpha toroid" evidence="5">
    <location>
        <begin position="671"/>
        <end position="1037"/>
    </location>
</feature>
<dbReference type="AlphaFoldDB" id="A0A1H4CLW7"/>
<name>A0A1H4CLW7_XYLRU</name>
<dbReference type="Pfam" id="PF19501">
    <property type="entry name" value="PcRGLX_1st"/>
    <property type="match status" value="1"/>
</dbReference>
<accession>A0A1H4CLW7</accession>
<dbReference type="InterPro" id="IPR046217">
    <property type="entry name" value="DUF6250"/>
</dbReference>
<dbReference type="Pfam" id="PF21346">
    <property type="entry name" value="PcRGLX_3rd"/>
    <property type="match status" value="1"/>
</dbReference>
<evidence type="ECO:0000313" key="7">
    <source>
        <dbReference type="Proteomes" id="UP000182257"/>
    </source>
</evidence>
<evidence type="ECO:0000259" key="5">
    <source>
        <dbReference type="Pfam" id="PF21346"/>
    </source>
</evidence>
<keyword evidence="1" id="KW-0732">Signal</keyword>
<dbReference type="Proteomes" id="UP000182257">
    <property type="component" value="Unassembled WGS sequence"/>
</dbReference>